<dbReference type="InterPro" id="IPR032095">
    <property type="entry name" value="Sacchrp_dh-like_C"/>
</dbReference>
<sequence length="421" mass="47413">MKFLIVGVGGVGESIAAIAKKRDPGSEWMELMVLSDYNLERAQEVGLKMGDAERFPVEQVNAQNKEEIIFLADKYSADMIINGCDPSYDMIIFEAAYEAGCKYMDMAMSLSEAHPIEPYKKTHIKLGDLQFARAKQWEDKNLLALVGSGVEPGMVDVFAKYAEKHLFDEIQELGVRDGNNLVVRGCDVAFGFSIWTVIEECLNPPVIWERDKGWFTTEPFSEPEIFILPEGIGPVEMVNVEHEEVLLMPRYIDKGLKRVTFKFGLGDDLIKALKILHALGLDSKEKVRVGDVEVAPRDVVASAAQDPRYIGDKMFGKTCAGIWVKGKKEGLERQVYLYQVADNQDCMKRLGCQVVVAQTAFPPVIMLELVAKGIWQGKGVHGPEYFDPDYFMELMEAYEFPFGMTEMDSEYKRALDRRKPG</sequence>
<evidence type="ECO:0000259" key="2">
    <source>
        <dbReference type="Pfam" id="PF16653"/>
    </source>
</evidence>
<dbReference type="EMBL" id="BFAV01000003">
    <property type="protein sequence ID" value="GBF31868.1"/>
    <property type="molecule type" value="Genomic_DNA"/>
</dbReference>
<protein>
    <submittedName>
        <fullName evidence="3">Carboxynorspermidine dehydrogenase</fullName>
    </submittedName>
</protein>
<evidence type="ECO:0000313" key="3">
    <source>
        <dbReference type="EMBL" id="GBF31868.1"/>
    </source>
</evidence>
<dbReference type="Gene3D" id="3.40.50.720">
    <property type="entry name" value="NAD(P)-binding Rossmann-like Domain"/>
    <property type="match status" value="1"/>
</dbReference>
<dbReference type="PANTHER" id="PTHR43796:SF2">
    <property type="entry name" value="CARBOXYNORSPERMIDINE SYNTHASE"/>
    <property type="match status" value="1"/>
</dbReference>
<dbReference type="InterPro" id="IPR036291">
    <property type="entry name" value="NAD(P)-bd_dom_sf"/>
</dbReference>
<dbReference type="Proteomes" id="UP000239549">
    <property type="component" value="Unassembled WGS sequence"/>
</dbReference>
<dbReference type="RefSeq" id="WP_104370475.1">
    <property type="nucleotide sequence ID" value="NZ_BFAV01000003.1"/>
</dbReference>
<name>A0A2L2X724_9FIRM</name>
<evidence type="ECO:0000259" key="1">
    <source>
        <dbReference type="Pfam" id="PF03435"/>
    </source>
</evidence>
<comment type="caution">
    <text evidence="3">The sequence shown here is derived from an EMBL/GenBank/DDBJ whole genome shotgun (WGS) entry which is preliminary data.</text>
</comment>
<feature type="domain" description="Saccharopine dehydrogenase-like C-terminal" evidence="2">
    <location>
        <begin position="149"/>
        <end position="396"/>
    </location>
</feature>
<dbReference type="Pfam" id="PF16653">
    <property type="entry name" value="Sacchrp_dh_C"/>
    <property type="match status" value="1"/>
</dbReference>
<feature type="domain" description="Saccharopine dehydrogenase NADP binding" evidence="1">
    <location>
        <begin position="4"/>
        <end position="144"/>
    </location>
</feature>
<reference evidence="4" key="1">
    <citation type="submission" date="2018-02" db="EMBL/GenBank/DDBJ databases">
        <title>Genome sequence of Desulfocucumis palustris strain NAW-5.</title>
        <authorList>
            <person name="Watanabe M."/>
            <person name="Kojima H."/>
            <person name="Fukui M."/>
        </authorList>
    </citation>
    <scope>NUCLEOTIDE SEQUENCE [LARGE SCALE GENOMIC DNA]</scope>
    <source>
        <strain evidence="4">NAW-5</strain>
    </source>
</reference>
<dbReference type="SUPFAM" id="SSF51735">
    <property type="entry name" value="NAD(P)-binding Rossmann-fold domains"/>
    <property type="match status" value="1"/>
</dbReference>
<dbReference type="AlphaFoldDB" id="A0A2L2X724"/>
<accession>A0A2L2X724</accession>
<dbReference type="Gene3D" id="3.30.360.10">
    <property type="entry name" value="Dihydrodipicolinate Reductase, domain 2"/>
    <property type="match status" value="1"/>
</dbReference>
<organism evidence="3 4">
    <name type="scientific">Desulfocucumis palustris</name>
    <dbReference type="NCBI Taxonomy" id="1898651"/>
    <lineage>
        <taxon>Bacteria</taxon>
        <taxon>Bacillati</taxon>
        <taxon>Bacillota</taxon>
        <taxon>Clostridia</taxon>
        <taxon>Eubacteriales</taxon>
        <taxon>Desulfocucumaceae</taxon>
        <taxon>Desulfocucumis</taxon>
    </lineage>
</organism>
<proteinExistence type="predicted"/>
<evidence type="ECO:0000313" key="4">
    <source>
        <dbReference type="Proteomes" id="UP000239549"/>
    </source>
</evidence>
<dbReference type="PANTHER" id="PTHR43796">
    <property type="entry name" value="CARBOXYNORSPERMIDINE SYNTHASE"/>
    <property type="match status" value="1"/>
</dbReference>
<dbReference type="InterPro" id="IPR005097">
    <property type="entry name" value="Sacchrp_dh_NADP-bd"/>
</dbReference>
<keyword evidence="4" id="KW-1185">Reference proteome</keyword>
<dbReference type="OrthoDB" id="9769367at2"/>
<dbReference type="Pfam" id="PF03435">
    <property type="entry name" value="Sacchrp_dh_NADP"/>
    <property type="match status" value="1"/>
</dbReference>
<gene>
    <name evidence="3" type="ORF">DCCM_0052</name>
</gene>